<proteinExistence type="predicted"/>
<feature type="signal peptide" evidence="1">
    <location>
        <begin position="1"/>
        <end position="30"/>
    </location>
</feature>
<reference evidence="3" key="1">
    <citation type="journal article" date="2019" name="Int. J. Syst. Evol. Microbiol.">
        <title>The Global Catalogue of Microorganisms (GCM) 10K type strain sequencing project: providing services to taxonomists for standard genome sequencing and annotation.</title>
        <authorList>
            <consortium name="The Broad Institute Genomics Platform"/>
            <consortium name="The Broad Institute Genome Sequencing Center for Infectious Disease"/>
            <person name="Wu L."/>
            <person name="Ma J."/>
        </authorList>
    </citation>
    <scope>NUCLEOTIDE SEQUENCE [LARGE SCALE GENOMIC DNA]</scope>
    <source>
        <strain evidence="3">KACC 11588</strain>
    </source>
</reference>
<evidence type="ECO:0000313" key="3">
    <source>
        <dbReference type="Proteomes" id="UP001596056"/>
    </source>
</evidence>
<feature type="chain" id="PRO_5046674755" evidence="1">
    <location>
        <begin position="31"/>
        <end position="159"/>
    </location>
</feature>
<comment type="caution">
    <text evidence="2">The sequence shown here is derived from an EMBL/GenBank/DDBJ whole genome shotgun (WGS) entry which is preliminary data.</text>
</comment>
<dbReference type="Proteomes" id="UP001596056">
    <property type="component" value="Unassembled WGS sequence"/>
</dbReference>
<keyword evidence="3" id="KW-1185">Reference proteome</keyword>
<sequence>MTLTRPTRRATLLGLTAMAAASALPLRAQAPVGTVAVLKDPGCGCCEAWADTLRAEGFVVTVEEADNDAMERARIVGSVPGDLYGCHTGRMGELVIEGHVPAADILRLSAEAPDAAGLAVAGMPMGSPGMETDGMRDAFDVVLWRRDGTTEVFASYPAA</sequence>
<dbReference type="Pfam" id="PF04214">
    <property type="entry name" value="DUF411"/>
    <property type="match status" value="1"/>
</dbReference>
<evidence type="ECO:0000256" key="1">
    <source>
        <dbReference type="SAM" id="SignalP"/>
    </source>
</evidence>
<organism evidence="2 3">
    <name type="scientific">Rubellimicrobium aerolatum</name>
    <dbReference type="NCBI Taxonomy" id="490979"/>
    <lineage>
        <taxon>Bacteria</taxon>
        <taxon>Pseudomonadati</taxon>
        <taxon>Pseudomonadota</taxon>
        <taxon>Alphaproteobacteria</taxon>
        <taxon>Rhodobacterales</taxon>
        <taxon>Roseobacteraceae</taxon>
        <taxon>Rubellimicrobium</taxon>
    </lineage>
</organism>
<gene>
    <name evidence="2" type="ORF">ACFPOC_17885</name>
</gene>
<dbReference type="EMBL" id="JBHSNA010000033">
    <property type="protein sequence ID" value="MFC5568278.1"/>
    <property type="molecule type" value="Genomic_DNA"/>
</dbReference>
<evidence type="ECO:0000313" key="2">
    <source>
        <dbReference type="EMBL" id="MFC5568278.1"/>
    </source>
</evidence>
<keyword evidence="1" id="KW-0732">Signal</keyword>
<dbReference type="PROSITE" id="PS51318">
    <property type="entry name" value="TAT"/>
    <property type="match status" value="1"/>
</dbReference>
<protein>
    <submittedName>
        <fullName evidence="2">DUF411 domain-containing protein</fullName>
    </submittedName>
</protein>
<dbReference type="InterPro" id="IPR007332">
    <property type="entry name" value="DUF411"/>
</dbReference>
<accession>A0ABW0SH05</accession>
<dbReference type="InterPro" id="IPR006311">
    <property type="entry name" value="TAT_signal"/>
</dbReference>
<dbReference type="RefSeq" id="WP_209843347.1">
    <property type="nucleotide sequence ID" value="NZ_JAGGJP010000029.1"/>
</dbReference>
<name>A0ABW0SH05_9RHOB</name>